<accession>A0A7W7QE82</accession>
<dbReference type="AlphaFoldDB" id="A0A7W7QE82"/>
<dbReference type="InterPro" id="IPR040442">
    <property type="entry name" value="Pyrv_kinase-like_dom_sf"/>
</dbReference>
<protein>
    <submittedName>
        <fullName evidence="7">Malyl-CoA/(S)-citramalyl-CoA lyase</fullName>
        <ecNumber evidence="7">4.1.3.24</ecNumber>
        <ecNumber evidence="7">4.1.3.25</ecNumber>
    </submittedName>
</protein>
<keyword evidence="2 5" id="KW-0479">Metal-binding</keyword>
<dbReference type="GO" id="GO:0000287">
    <property type="term" value="F:magnesium ion binding"/>
    <property type="evidence" value="ECO:0007669"/>
    <property type="project" value="TreeGrafter"/>
</dbReference>
<feature type="binding site" evidence="5">
    <location>
        <position position="183"/>
    </location>
    <ligand>
        <name>Mg(2+)</name>
        <dbReference type="ChEBI" id="CHEBI:18420"/>
    </ligand>
</feature>
<evidence type="ECO:0000256" key="2">
    <source>
        <dbReference type="ARBA" id="ARBA00022723"/>
    </source>
</evidence>
<sequence>MRSPKDFFRPLAVGAPEPLRQIPFRPSRMIHFFDPGNEKMAAKVPDMAGKADVLLGNLEDAIQADRKEAARNGLVRIAREVDFGDTQLWTRVNSLDSPWVLDDLLTLVTAIGDKLDVIMVPKVEGPEDIHYVDRLLAQLEARAGLTEPLLVHAILETASGVANVEEIALASPRMQGISLGPADLAASRRMKTTRVGGGHPGYLVRTDPVGDSIEDGRTTYQQDLWHYTVARMVDACVAAGILPYYGPFGDIRDVVACEDQFRNAYLLGCVGAWSLHPKQIEIARRVFSPEASEVVWARRVIEAMGDGTGAVMLDGKMQDDATVKQCQVIVALADDLAARDPELAAAYKEASA</sequence>
<keyword evidence="8" id="KW-1185">Reference proteome</keyword>
<dbReference type="GO" id="GO:0047777">
    <property type="term" value="F:(S)-citramalyl-CoA lyase activity"/>
    <property type="evidence" value="ECO:0007669"/>
    <property type="project" value="UniProtKB-EC"/>
</dbReference>
<dbReference type="EC" id="4.1.3.25" evidence="7"/>
<dbReference type="EC" id="4.1.3.24" evidence="7"/>
<dbReference type="SUPFAM" id="SSF51621">
    <property type="entry name" value="Phosphoenolpyruvate/pyruvate domain"/>
    <property type="match status" value="1"/>
</dbReference>
<feature type="binding site" evidence="4">
    <location>
        <position position="91"/>
    </location>
    <ligand>
        <name>substrate</name>
    </ligand>
</feature>
<comment type="caution">
    <text evidence="7">The sequence shown here is derived from an EMBL/GenBank/DDBJ whole genome shotgun (WGS) entry which is preliminary data.</text>
</comment>
<evidence type="ECO:0000256" key="5">
    <source>
        <dbReference type="PIRSR" id="PIRSR015582-2"/>
    </source>
</evidence>
<dbReference type="Gene3D" id="3.20.20.60">
    <property type="entry name" value="Phosphoenolpyruvate-binding domains"/>
    <property type="match status" value="1"/>
</dbReference>
<reference evidence="7 8" key="1">
    <citation type="submission" date="2020-08" db="EMBL/GenBank/DDBJ databases">
        <title>Genomic Encyclopedia of Type Strains, Phase III (KMG-III): the genomes of soil and plant-associated and newly described type strains.</title>
        <authorList>
            <person name="Whitman W."/>
        </authorList>
    </citation>
    <scope>NUCLEOTIDE SEQUENCE [LARGE SCALE GENOMIC DNA]</scope>
    <source>
        <strain evidence="7 8">CECT 8960</strain>
    </source>
</reference>
<name>A0A7W7QE82_9PSEU</name>
<evidence type="ECO:0000256" key="3">
    <source>
        <dbReference type="ARBA" id="ARBA00022842"/>
    </source>
</evidence>
<dbReference type="InterPro" id="IPR011206">
    <property type="entry name" value="Citrate_lyase_beta/mcl1/mcl2"/>
</dbReference>
<keyword evidence="7" id="KW-0456">Lyase</keyword>
<dbReference type="InterPro" id="IPR005000">
    <property type="entry name" value="Aldolase/citrate-lyase_domain"/>
</dbReference>
<dbReference type="RefSeq" id="WP_184815979.1">
    <property type="nucleotide sequence ID" value="NZ_JACHJQ010000011.1"/>
</dbReference>
<dbReference type="PANTHER" id="PTHR32308:SF10">
    <property type="entry name" value="CITRATE LYASE SUBUNIT BETA"/>
    <property type="match status" value="1"/>
</dbReference>
<evidence type="ECO:0000256" key="4">
    <source>
        <dbReference type="PIRSR" id="PIRSR015582-1"/>
    </source>
</evidence>
<dbReference type="Proteomes" id="UP000520767">
    <property type="component" value="Unassembled WGS sequence"/>
</dbReference>
<gene>
    <name evidence="7" type="ORF">FHR82_008273</name>
</gene>
<proteinExistence type="predicted"/>
<evidence type="ECO:0000256" key="1">
    <source>
        <dbReference type="ARBA" id="ARBA00001946"/>
    </source>
</evidence>
<evidence type="ECO:0000259" key="6">
    <source>
        <dbReference type="Pfam" id="PF03328"/>
    </source>
</evidence>
<dbReference type="PIRSF" id="PIRSF015582">
    <property type="entry name" value="Cit_lyase_B"/>
    <property type="match status" value="1"/>
</dbReference>
<dbReference type="PANTHER" id="PTHR32308">
    <property type="entry name" value="LYASE BETA SUBUNIT, PUTATIVE (AFU_ORTHOLOGUE AFUA_4G13030)-RELATED"/>
    <property type="match status" value="1"/>
</dbReference>
<feature type="domain" description="HpcH/HpaI aldolase/citrate lyase" evidence="6">
    <location>
        <begin position="32"/>
        <end position="194"/>
    </location>
</feature>
<dbReference type="Pfam" id="PF03328">
    <property type="entry name" value="HpcH_HpaI"/>
    <property type="match status" value="1"/>
</dbReference>
<evidence type="ECO:0000313" key="8">
    <source>
        <dbReference type="Proteomes" id="UP000520767"/>
    </source>
</evidence>
<dbReference type="GO" id="GO:0006107">
    <property type="term" value="P:oxaloacetate metabolic process"/>
    <property type="evidence" value="ECO:0007669"/>
    <property type="project" value="TreeGrafter"/>
</dbReference>
<comment type="cofactor">
    <cofactor evidence="1">
        <name>Mg(2+)</name>
        <dbReference type="ChEBI" id="CHEBI:18420"/>
    </cofactor>
</comment>
<evidence type="ECO:0000313" key="7">
    <source>
        <dbReference type="EMBL" id="MBB4912002.1"/>
    </source>
</evidence>
<dbReference type="InterPro" id="IPR015813">
    <property type="entry name" value="Pyrv/PenolPyrv_kinase-like_dom"/>
</dbReference>
<feature type="binding site" evidence="4">
    <location>
        <position position="156"/>
    </location>
    <ligand>
        <name>substrate</name>
    </ligand>
</feature>
<keyword evidence="3 5" id="KW-0460">Magnesium</keyword>
<feature type="binding site" evidence="5">
    <location>
        <position position="156"/>
    </location>
    <ligand>
        <name>Mg(2+)</name>
        <dbReference type="ChEBI" id="CHEBI:18420"/>
    </ligand>
</feature>
<organism evidence="7 8">
    <name type="scientific">Actinophytocola algeriensis</name>
    <dbReference type="NCBI Taxonomy" id="1768010"/>
    <lineage>
        <taxon>Bacteria</taxon>
        <taxon>Bacillati</taxon>
        <taxon>Actinomycetota</taxon>
        <taxon>Actinomycetes</taxon>
        <taxon>Pseudonocardiales</taxon>
        <taxon>Pseudonocardiaceae</taxon>
    </lineage>
</organism>
<dbReference type="EMBL" id="JACHJQ010000011">
    <property type="protein sequence ID" value="MBB4912002.1"/>
    <property type="molecule type" value="Genomic_DNA"/>
</dbReference>